<gene>
    <name evidence="1" type="ORF">SAOR_13360</name>
</gene>
<dbReference type="PANTHER" id="PTHR39332:SF7">
    <property type="entry name" value="SRPBCC FAMILY PROTEIN"/>
    <property type="match status" value="1"/>
</dbReference>
<dbReference type="Gene3D" id="3.30.530.20">
    <property type="match status" value="1"/>
</dbReference>
<comment type="caution">
    <text evidence="1">The sequence shown here is derived from an EMBL/GenBank/DDBJ whole genome shotgun (WGS) entry which is preliminary data.</text>
</comment>
<protein>
    <submittedName>
        <fullName evidence="1">Polyketide cyclase</fullName>
    </submittedName>
</protein>
<evidence type="ECO:0000313" key="1">
    <source>
        <dbReference type="EMBL" id="ROO24967.1"/>
    </source>
</evidence>
<organism evidence="1 2">
    <name type="scientific">Salinisphaera orenii MK-B5</name>
    <dbReference type="NCBI Taxonomy" id="856730"/>
    <lineage>
        <taxon>Bacteria</taxon>
        <taxon>Pseudomonadati</taxon>
        <taxon>Pseudomonadota</taxon>
        <taxon>Gammaproteobacteria</taxon>
        <taxon>Salinisphaerales</taxon>
        <taxon>Salinisphaeraceae</taxon>
        <taxon>Salinisphaera</taxon>
    </lineage>
</organism>
<reference evidence="1 2" key="1">
    <citation type="submission" date="2013-10" db="EMBL/GenBank/DDBJ databases">
        <title>Salinisphaera orenii MK-B5 Genome Sequencing.</title>
        <authorList>
            <person name="Lai Q."/>
            <person name="Li C."/>
            <person name="Shao Z."/>
        </authorList>
    </citation>
    <scope>NUCLEOTIDE SEQUENCE [LARGE SCALE GENOMIC DNA]</scope>
    <source>
        <strain evidence="1 2">MK-B5</strain>
    </source>
</reference>
<name>A0A423PHA1_9GAMM</name>
<sequence length="147" mass="16092">MERVFVSRVIDASADTVWQAVRDFNGMPDWHPAIADSEIEDGRAPDAVGCVRSFHLADGSHLREQLTELSDAYRMMRYVILDSPMPVTGYDASLQILPVTEGDACLACWEAEFEVSEDDDGATVDTVTNGVFRAGLEALAAQLERPG</sequence>
<dbReference type="InterPro" id="IPR023393">
    <property type="entry name" value="START-like_dom_sf"/>
</dbReference>
<proteinExistence type="predicted"/>
<accession>A0A423PHA1</accession>
<dbReference type="Pfam" id="PF10604">
    <property type="entry name" value="Polyketide_cyc2"/>
    <property type="match status" value="1"/>
</dbReference>
<dbReference type="SUPFAM" id="SSF55961">
    <property type="entry name" value="Bet v1-like"/>
    <property type="match status" value="1"/>
</dbReference>
<evidence type="ECO:0000313" key="2">
    <source>
        <dbReference type="Proteomes" id="UP000283993"/>
    </source>
</evidence>
<dbReference type="AlphaFoldDB" id="A0A423PHA1"/>
<dbReference type="CDD" id="cd07821">
    <property type="entry name" value="PYR_PYL_RCAR_like"/>
    <property type="match status" value="1"/>
</dbReference>
<keyword evidence="2" id="KW-1185">Reference proteome</keyword>
<dbReference type="PANTHER" id="PTHR39332">
    <property type="entry name" value="BLL4707 PROTEIN"/>
    <property type="match status" value="1"/>
</dbReference>
<dbReference type="Proteomes" id="UP000283993">
    <property type="component" value="Unassembled WGS sequence"/>
</dbReference>
<dbReference type="EMBL" id="AYKH01000040">
    <property type="protein sequence ID" value="ROO24967.1"/>
    <property type="molecule type" value="Genomic_DNA"/>
</dbReference>
<dbReference type="InterPro" id="IPR019587">
    <property type="entry name" value="Polyketide_cyclase/dehydratase"/>
</dbReference>
<dbReference type="RefSeq" id="WP_123631879.1">
    <property type="nucleotide sequence ID" value="NZ_AYKH01000040.1"/>
</dbReference>